<dbReference type="PANTHER" id="PTHR11640">
    <property type="entry name" value="NEPHRIN"/>
    <property type="match status" value="1"/>
</dbReference>
<dbReference type="InterPro" id="IPR003006">
    <property type="entry name" value="Ig/MHC_CS"/>
</dbReference>
<evidence type="ECO:0000256" key="2">
    <source>
        <dbReference type="ARBA" id="ARBA00023136"/>
    </source>
</evidence>
<dbReference type="Gene3D" id="2.60.40.10">
    <property type="entry name" value="Immunoglobulins"/>
    <property type="match status" value="2"/>
</dbReference>
<protein>
    <submittedName>
        <fullName evidence="7">Synaptogenesis protein syg-2-like 5</fullName>
    </submittedName>
</protein>
<dbReference type="GO" id="GO:0005886">
    <property type="term" value="C:plasma membrane"/>
    <property type="evidence" value="ECO:0007669"/>
    <property type="project" value="TreeGrafter"/>
</dbReference>
<evidence type="ECO:0000313" key="8">
    <source>
        <dbReference type="Proteomes" id="UP000747542"/>
    </source>
</evidence>
<feature type="domain" description="Ig-like" evidence="6">
    <location>
        <begin position="117"/>
        <end position="218"/>
    </location>
</feature>
<dbReference type="SMART" id="SM00408">
    <property type="entry name" value="IGc2"/>
    <property type="match status" value="2"/>
</dbReference>
<dbReference type="GO" id="GO:0005911">
    <property type="term" value="C:cell-cell junction"/>
    <property type="evidence" value="ECO:0007669"/>
    <property type="project" value="TreeGrafter"/>
</dbReference>
<organism evidence="7 8">
    <name type="scientific">Homarus americanus</name>
    <name type="common">American lobster</name>
    <dbReference type="NCBI Taxonomy" id="6706"/>
    <lineage>
        <taxon>Eukaryota</taxon>
        <taxon>Metazoa</taxon>
        <taxon>Ecdysozoa</taxon>
        <taxon>Arthropoda</taxon>
        <taxon>Crustacea</taxon>
        <taxon>Multicrustacea</taxon>
        <taxon>Malacostraca</taxon>
        <taxon>Eumalacostraca</taxon>
        <taxon>Eucarida</taxon>
        <taxon>Decapoda</taxon>
        <taxon>Pleocyemata</taxon>
        <taxon>Astacidea</taxon>
        <taxon>Nephropoidea</taxon>
        <taxon>Nephropidae</taxon>
        <taxon>Homarus</taxon>
    </lineage>
</organism>
<comment type="subcellular location">
    <subcellularLocation>
        <location evidence="1">Membrane</location>
        <topology evidence="1">Single-pass type I membrane protein</topology>
    </subcellularLocation>
</comment>
<evidence type="ECO:0000259" key="6">
    <source>
        <dbReference type="PROSITE" id="PS50835"/>
    </source>
</evidence>
<dbReference type="SMART" id="SM00409">
    <property type="entry name" value="IG"/>
    <property type="match status" value="2"/>
</dbReference>
<dbReference type="Pfam" id="PF08205">
    <property type="entry name" value="C2-set_2"/>
    <property type="match status" value="1"/>
</dbReference>
<keyword evidence="5" id="KW-0393">Immunoglobulin domain</keyword>
<dbReference type="EMBL" id="JAHLQT010021080">
    <property type="protein sequence ID" value="KAG7168002.1"/>
    <property type="molecule type" value="Genomic_DNA"/>
</dbReference>
<evidence type="ECO:0000256" key="3">
    <source>
        <dbReference type="ARBA" id="ARBA00023157"/>
    </source>
</evidence>
<dbReference type="InterPro" id="IPR036179">
    <property type="entry name" value="Ig-like_dom_sf"/>
</dbReference>
<sequence length="252" mass="27212">MGWGDGAVVEVVEGTTLTLECVVTDGRPPPQAAWYRAGLQVDPAIQVDRIEPSTSPRRWTVTSQLRVTALAADDGRLFSCQAVHPTLENGPTSLVASVTLSVLRRYCVVGGGDTPGPPIITGYDPSEVLLAGERRTLSCKSSGGNPRPWVLWYRQGRLLDDTTTTLRAGGGVDDLEEVQGVVNDHELAVTPGEDGAVYECRVTSDLLEFPLTSNVTLTVYCKFTVMTLMMIITTTTNNNNDGDVYIRSADYC</sequence>
<proteinExistence type="predicted"/>
<evidence type="ECO:0000256" key="5">
    <source>
        <dbReference type="ARBA" id="ARBA00023319"/>
    </source>
</evidence>
<dbReference type="InterPro" id="IPR013783">
    <property type="entry name" value="Ig-like_fold"/>
</dbReference>
<dbReference type="PANTHER" id="PTHR11640:SF136">
    <property type="entry name" value="NEPHRIN"/>
    <property type="match status" value="1"/>
</dbReference>
<evidence type="ECO:0000256" key="1">
    <source>
        <dbReference type="ARBA" id="ARBA00004479"/>
    </source>
</evidence>
<dbReference type="InterPro" id="IPR007110">
    <property type="entry name" value="Ig-like_dom"/>
</dbReference>
<dbReference type="SUPFAM" id="SSF48726">
    <property type="entry name" value="Immunoglobulin"/>
    <property type="match status" value="2"/>
</dbReference>
<dbReference type="Proteomes" id="UP000747542">
    <property type="component" value="Unassembled WGS sequence"/>
</dbReference>
<feature type="non-terminal residue" evidence="7">
    <location>
        <position position="252"/>
    </location>
</feature>
<evidence type="ECO:0000313" key="7">
    <source>
        <dbReference type="EMBL" id="KAG7168002.1"/>
    </source>
</evidence>
<reference evidence="7" key="1">
    <citation type="journal article" date="2021" name="Sci. Adv.">
        <title>The American lobster genome reveals insights on longevity, neural, and immune adaptations.</title>
        <authorList>
            <person name="Polinski J.M."/>
            <person name="Zimin A.V."/>
            <person name="Clark K.F."/>
            <person name="Kohn A.B."/>
            <person name="Sadowski N."/>
            <person name="Timp W."/>
            <person name="Ptitsyn A."/>
            <person name="Khanna P."/>
            <person name="Romanova D.Y."/>
            <person name="Williams P."/>
            <person name="Greenwood S.J."/>
            <person name="Moroz L.L."/>
            <person name="Walt D.R."/>
            <person name="Bodnar A.G."/>
        </authorList>
    </citation>
    <scope>NUCLEOTIDE SEQUENCE</scope>
    <source>
        <strain evidence="7">GMGI-L3</strain>
    </source>
</reference>
<dbReference type="InterPro" id="IPR051275">
    <property type="entry name" value="Cell_adhesion_signaling"/>
</dbReference>
<evidence type="ECO:0000256" key="4">
    <source>
        <dbReference type="ARBA" id="ARBA00023180"/>
    </source>
</evidence>
<accession>A0A8J5K0Q6</accession>
<dbReference type="PROSITE" id="PS00290">
    <property type="entry name" value="IG_MHC"/>
    <property type="match status" value="1"/>
</dbReference>
<keyword evidence="8" id="KW-1185">Reference proteome</keyword>
<gene>
    <name evidence="7" type="primary">Syg2-L5</name>
    <name evidence="7" type="ORF">Hamer_G018433</name>
</gene>
<dbReference type="InterPro" id="IPR003598">
    <property type="entry name" value="Ig_sub2"/>
</dbReference>
<dbReference type="GO" id="GO:0050839">
    <property type="term" value="F:cell adhesion molecule binding"/>
    <property type="evidence" value="ECO:0007669"/>
    <property type="project" value="TreeGrafter"/>
</dbReference>
<comment type="caution">
    <text evidence="7">The sequence shown here is derived from an EMBL/GenBank/DDBJ whole genome shotgun (WGS) entry which is preliminary data.</text>
</comment>
<name>A0A8J5K0Q6_HOMAM</name>
<keyword evidence="4" id="KW-0325">Glycoprotein</keyword>
<feature type="domain" description="Ig-like" evidence="6">
    <location>
        <begin position="1"/>
        <end position="99"/>
    </location>
</feature>
<dbReference type="InterPro" id="IPR013162">
    <property type="entry name" value="CD80_C2-set"/>
</dbReference>
<dbReference type="AlphaFoldDB" id="A0A8J5K0Q6"/>
<dbReference type="InterPro" id="IPR003599">
    <property type="entry name" value="Ig_sub"/>
</dbReference>
<dbReference type="GO" id="GO:0098609">
    <property type="term" value="P:cell-cell adhesion"/>
    <property type="evidence" value="ECO:0007669"/>
    <property type="project" value="TreeGrafter"/>
</dbReference>
<dbReference type="PROSITE" id="PS50835">
    <property type="entry name" value="IG_LIKE"/>
    <property type="match status" value="2"/>
</dbReference>
<keyword evidence="3" id="KW-1015">Disulfide bond</keyword>
<keyword evidence="2" id="KW-0472">Membrane</keyword>
<dbReference type="Pfam" id="PF13927">
    <property type="entry name" value="Ig_3"/>
    <property type="match status" value="1"/>
</dbReference>